<dbReference type="EMBL" id="BARU01008773">
    <property type="protein sequence ID" value="GAH44979.1"/>
    <property type="molecule type" value="Genomic_DNA"/>
</dbReference>
<keyword evidence="2" id="KW-0274">FAD</keyword>
<proteinExistence type="predicted"/>
<dbReference type="PANTHER" id="PTHR43884:SF20">
    <property type="entry name" value="ACYL-COA DEHYDROGENASE FADE28"/>
    <property type="match status" value="1"/>
</dbReference>
<dbReference type="InterPro" id="IPR009100">
    <property type="entry name" value="AcylCoA_DH/oxidase_NM_dom_sf"/>
</dbReference>
<name>X1GTR8_9ZZZZ</name>
<keyword evidence="1" id="KW-0285">Flavoprotein</keyword>
<organism evidence="5">
    <name type="scientific">marine sediment metagenome</name>
    <dbReference type="NCBI Taxonomy" id="412755"/>
    <lineage>
        <taxon>unclassified sequences</taxon>
        <taxon>metagenomes</taxon>
        <taxon>ecological metagenomes</taxon>
    </lineage>
</organism>
<dbReference type="InterPro" id="IPR037069">
    <property type="entry name" value="AcylCoA_DH/ox_N_sf"/>
</dbReference>
<reference evidence="5" key="1">
    <citation type="journal article" date="2014" name="Front. Microbiol.">
        <title>High frequency of phylogenetically diverse reductive dehalogenase-homologous genes in deep subseafloor sedimentary metagenomes.</title>
        <authorList>
            <person name="Kawai M."/>
            <person name="Futagami T."/>
            <person name="Toyoda A."/>
            <person name="Takaki Y."/>
            <person name="Nishi S."/>
            <person name="Hori S."/>
            <person name="Arai W."/>
            <person name="Tsubouchi T."/>
            <person name="Morono Y."/>
            <person name="Uchiyama I."/>
            <person name="Ito T."/>
            <person name="Fujiyama A."/>
            <person name="Inagaki F."/>
            <person name="Takami H."/>
        </authorList>
    </citation>
    <scope>NUCLEOTIDE SEQUENCE</scope>
    <source>
        <strain evidence="5">Expedition CK06-06</strain>
    </source>
</reference>
<dbReference type="GO" id="GO:0050660">
    <property type="term" value="F:flavin adenine dinucleotide binding"/>
    <property type="evidence" value="ECO:0007669"/>
    <property type="project" value="InterPro"/>
</dbReference>
<dbReference type="GO" id="GO:0003995">
    <property type="term" value="F:acyl-CoA dehydrogenase activity"/>
    <property type="evidence" value="ECO:0007669"/>
    <property type="project" value="TreeGrafter"/>
</dbReference>
<dbReference type="PANTHER" id="PTHR43884">
    <property type="entry name" value="ACYL-COA DEHYDROGENASE"/>
    <property type="match status" value="1"/>
</dbReference>
<evidence type="ECO:0000256" key="3">
    <source>
        <dbReference type="ARBA" id="ARBA00023002"/>
    </source>
</evidence>
<dbReference type="Pfam" id="PF02771">
    <property type="entry name" value="Acyl-CoA_dh_N"/>
    <property type="match status" value="1"/>
</dbReference>
<sequence length="151" mass="16819">MELVLNEDQTMLAQTANDFIKDNSPISRMRKLRDDEEPLCYSKDIWGQMAELGWTSIPFTEEDGGMDMGMAEVVLVTEALGKGLAPEPYLSSIMLAGQALSIGASKELREQWLGPIIDGERILALAYQEKGGRFDLNRITTRADKTSDGYR</sequence>
<keyword evidence="3" id="KW-0560">Oxidoreductase</keyword>
<accession>X1GTR8</accession>
<dbReference type="SUPFAM" id="SSF56645">
    <property type="entry name" value="Acyl-CoA dehydrogenase NM domain-like"/>
    <property type="match status" value="1"/>
</dbReference>
<gene>
    <name evidence="5" type="ORF">S03H2_17065</name>
</gene>
<dbReference type="Gene3D" id="1.10.540.10">
    <property type="entry name" value="Acyl-CoA dehydrogenase/oxidase, N-terminal domain"/>
    <property type="match status" value="1"/>
</dbReference>
<feature type="domain" description="Acyl-CoA dehydrogenase/oxidase N-terminal" evidence="4">
    <location>
        <begin position="6"/>
        <end position="120"/>
    </location>
</feature>
<feature type="non-terminal residue" evidence="5">
    <location>
        <position position="151"/>
    </location>
</feature>
<evidence type="ECO:0000256" key="1">
    <source>
        <dbReference type="ARBA" id="ARBA00022630"/>
    </source>
</evidence>
<comment type="caution">
    <text evidence="5">The sequence shown here is derived from an EMBL/GenBank/DDBJ whole genome shotgun (WGS) entry which is preliminary data.</text>
</comment>
<dbReference type="AlphaFoldDB" id="X1GTR8"/>
<evidence type="ECO:0000313" key="5">
    <source>
        <dbReference type="EMBL" id="GAH44979.1"/>
    </source>
</evidence>
<evidence type="ECO:0000256" key="2">
    <source>
        <dbReference type="ARBA" id="ARBA00022827"/>
    </source>
</evidence>
<dbReference type="InterPro" id="IPR013786">
    <property type="entry name" value="AcylCoA_DH/ox_N"/>
</dbReference>
<protein>
    <recommendedName>
        <fullName evidence="4">Acyl-CoA dehydrogenase/oxidase N-terminal domain-containing protein</fullName>
    </recommendedName>
</protein>
<evidence type="ECO:0000259" key="4">
    <source>
        <dbReference type="Pfam" id="PF02771"/>
    </source>
</evidence>